<dbReference type="SUPFAM" id="SSF54593">
    <property type="entry name" value="Glyoxalase/Bleomycin resistance protein/Dihydroxybiphenyl dioxygenase"/>
    <property type="match status" value="1"/>
</dbReference>
<dbReference type="PANTHER" id="PTHR35006">
    <property type="entry name" value="GLYOXALASE FAMILY PROTEIN (AFU_ORTHOLOGUE AFUA_5G14830)"/>
    <property type="match status" value="1"/>
</dbReference>
<dbReference type="EMBL" id="BSOA01000014">
    <property type="protein sequence ID" value="GLQ88050.1"/>
    <property type="molecule type" value="Genomic_DNA"/>
</dbReference>
<dbReference type="PANTHER" id="PTHR35006:SF2">
    <property type="entry name" value="GLYOXALASE FAMILY PROTEIN (AFU_ORTHOLOGUE AFUA_5G14830)"/>
    <property type="match status" value="1"/>
</dbReference>
<dbReference type="InterPro" id="IPR037523">
    <property type="entry name" value="VOC_core"/>
</dbReference>
<dbReference type="CDD" id="cd07262">
    <property type="entry name" value="VOC_like"/>
    <property type="match status" value="1"/>
</dbReference>
<protein>
    <submittedName>
        <fullName evidence="2">Glyoxalase</fullName>
    </submittedName>
</protein>
<gene>
    <name evidence="2" type="ORF">GCM10007898_16190</name>
</gene>
<sequence>MYDHVGLHVQDIDASVRFYQAILAPLGHVLCTRDASSAGFGPKDAPALWLYHDQSANPPVGMHVAFRANQRGHVDEFHAAGLKAGGQDLGQPGVRKDYASNYYAAFLTDPDGNNIEAVCMAFN</sequence>
<reference evidence="3" key="1">
    <citation type="journal article" date="2019" name="Int. J. Syst. Evol. Microbiol.">
        <title>The Global Catalogue of Microorganisms (GCM) 10K type strain sequencing project: providing services to taxonomists for standard genome sequencing and annotation.</title>
        <authorList>
            <consortium name="The Broad Institute Genomics Platform"/>
            <consortium name="The Broad Institute Genome Sequencing Center for Infectious Disease"/>
            <person name="Wu L."/>
            <person name="Ma J."/>
        </authorList>
    </citation>
    <scope>NUCLEOTIDE SEQUENCE [LARGE SCALE GENOMIC DNA]</scope>
    <source>
        <strain evidence="3">NBRC 111981</strain>
    </source>
</reference>
<comment type="caution">
    <text evidence="2">The sequence shown here is derived from an EMBL/GenBank/DDBJ whole genome shotgun (WGS) entry which is preliminary data.</text>
</comment>
<organism evidence="2 3">
    <name type="scientific">Dyella flagellata</name>
    <dbReference type="NCBI Taxonomy" id="1867833"/>
    <lineage>
        <taxon>Bacteria</taxon>
        <taxon>Pseudomonadati</taxon>
        <taxon>Pseudomonadota</taxon>
        <taxon>Gammaproteobacteria</taxon>
        <taxon>Lysobacterales</taxon>
        <taxon>Rhodanobacteraceae</taxon>
        <taxon>Dyella</taxon>
    </lineage>
</organism>
<dbReference type="Gene3D" id="3.10.180.10">
    <property type="entry name" value="2,3-Dihydroxybiphenyl 1,2-Dioxygenase, domain 1"/>
    <property type="match status" value="1"/>
</dbReference>
<dbReference type="InterPro" id="IPR004360">
    <property type="entry name" value="Glyas_Fos-R_dOase_dom"/>
</dbReference>
<dbReference type="RefSeq" id="WP_404649427.1">
    <property type="nucleotide sequence ID" value="NZ_BSOA01000014.1"/>
</dbReference>
<dbReference type="Proteomes" id="UP001156627">
    <property type="component" value="Unassembled WGS sequence"/>
</dbReference>
<name>A0ABQ5XC06_9GAMM</name>
<evidence type="ECO:0000313" key="3">
    <source>
        <dbReference type="Proteomes" id="UP001156627"/>
    </source>
</evidence>
<evidence type="ECO:0000313" key="2">
    <source>
        <dbReference type="EMBL" id="GLQ88050.1"/>
    </source>
</evidence>
<keyword evidence="3" id="KW-1185">Reference proteome</keyword>
<proteinExistence type="predicted"/>
<dbReference type="InterPro" id="IPR029068">
    <property type="entry name" value="Glyas_Bleomycin-R_OHBP_Dase"/>
</dbReference>
<dbReference type="PROSITE" id="PS51819">
    <property type="entry name" value="VOC"/>
    <property type="match status" value="1"/>
</dbReference>
<evidence type="ECO:0000259" key="1">
    <source>
        <dbReference type="PROSITE" id="PS51819"/>
    </source>
</evidence>
<feature type="domain" description="VOC" evidence="1">
    <location>
        <begin position="1"/>
        <end position="120"/>
    </location>
</feature>
<dbReference type="Pfam" id="PF00903">
    <property type="entry name" value="Glyoxalase"/>
    <property type="match status" value="1"/>
</dbReference>
<accession>A0ABQ5XC06</accession>